<evidence type="ECO:0000313" key="2">
    <source>
        <dbReference type="Proteomes" id="UP001060085"/>
    </source>
</evidence>
<reference evidence="2" key="1">
    <citation type="journal article" date="2023" name="Nat. Plants">
        <title>Single-cell RNA sequencing provides a high-resolution roadmap for understanding the multicellular compartmentation of specialized metabolism.</title>
        <authorList>
            <person name="Sun S."/>
            <person name="Shen X."/>
            <person name="Li Y."/>
            <person name="Li Y."/>
            <person name="Wang S."/>
            <person name="Li R."/>
            <person name="Zhang H."/>
            <person name="Shen G."/>
            <person name="Guo B."/>
            <person name="Wei J."/>
            <person name="Xu J."/>
            <person name="St-Pierre B."/>
            <person name="Chen S."/>
            <person name="Sun C."/>
        </authorList>
    </citation>
    <scope>NUCLEOTIDE SEQUENCE [LARGE SCALE GENOMIC DNA]</scope>
</reference>
<name>A0ACC0BXC0_CATRO</name>
<dbReference type="EMBL" id="CM044702">
    <property type="protein sequence ID" value="KAI5677252.1"/>
    <property type="molecule type" value="Genomic_DNA"/>
</dbReference>
<sequence>MKDLSLVVTSYQSRWTSEPNLNLFFFLVPFLDFMMRWTRSSFLFSLLRLCNFFCFFCCLFSVNSFVATISRYFWLTTSLGGADHQIRYVTVVSEPEDLDLFGVCCILPSTWLRLKPLWVLSRLTGTVEFRCFLCDELFLKSFIFHASDYSYLPLYNMSVPKLETDKFDGKFDFVMWRRKIKIVLVQNKIAPAICTPDKYPESWTGEILAENLGNAHSCLTLYLKDNVLREIAEKDNAHEI</sequence>
<accession>A0ACC0BXC0</accession>
<keyword evidence="2" id="KW-1185">Reference proteome</keyword>
<protein>
    <submittedName>
        <fullName evidence="1">Uncharacterized protein</fullName>
    </submittedName>
</protein>
<gene>
    <name evidence="1" type="ORF">M9H77_08202</name>
</gene>
<organism evidence="1 2">
    <name type="scientific">Catharanthus roseus</name>
    <name type="common">Madagascar periwinkle</name>
    <name type="synonym">Vinca rosea</name>
    <dbReference type="NCBI Taxonomy" id="4058"/>
    <lineage>
        <taxon>Eukaryota</taxon>
        <taxon>Viridiplantae</taxon>
        <taxon>Streptophyta</taxon>
        <taxon>Embryophyta</taxon>
        <taxon>Tracheophyta</taxon>
        <taxon>Spermatophyta</taxon>
        <taxon>Magnoliopsida</taxon>
        <taxon>eudicotyledons</taxon>
        <taxon>Gunneridae</taxon>
        <taxon>Pentapetalae</taxon>
        <taxon>asterids</taxon>
        <taxon>lamiids</taxon>
        <taxon>Gentianales</taxon>
        <taxon>Apocynaceae</taxon>
        <taxon>Rauvolfioideae</taxon>
        <taxon>Vinceae</taxon>
        <taxon>Catharanthinae</taxon>
        <taxon>Catharanthus</taxon>
    </lineage>
</organism>
<evidence type="ECO:0000313" key="1">
    <source>
        <dbReference type="EMBL" id="KAI5677252.1"/>
    </source>
</evidence>
<proteinExistence type="predicted"/>
<dbReference type="Proteomes" id="UP001060085">
    <property type="component" value="Linkage Group LG02"/>
</dbReference>
<comment type="caution">
    <text evidence="1">The sequence shown here is derived from an EMBL/GenBank/DDBJ whole genome shotgun (WGS) entry which is preliminary data.</text>
</comment>